<comment type="caution">
    <text evidence="5">The sequence shown here is derived from an EMBL/GenBank/DDBJ whole genome shotgun (WGS) entry which is preliminary data.</text>
</comment>
<accession>A0A388KW55</accession>
<dbReference type="Pfam" id="PF00583">
    <property type="entry name" value="Acetyltransf_1"/>
    <property type="match status" value="1"/>
</dbReference>
<feature type="region of interest" description="Disordered" evidence="3">
    <location>
        <begin position="82"/>
        <end position="104"/>
    </location>
</feature>
<dbReference type="InterPro" id="IPR000182">
    <property type="entry name" value="GNAT_dom"/>
</dbReference>
<evidence type="ECO:0000256" key="2">
    <source>
        <dbReference type="ARBA" id="ARBA00023315"/>
    </source>
</evidence>
<dbReference type="Gramene" id="GBG74284">
    <property type="protein sequence ID" value="GBG74284"/>
    <property type="gene ID" value="CBR_g18695"/>
</dbReference>
<dbReference type="InterPro" id="IPR016181">
    <property type="entry name" value="Acyl_CoA_acyltransferase"/>
</dbReference>
<evidence type="ECO:0000313" key="5">
    <source>
        <dbReference type="EMBL" id="GBG74284.1"/>
    </source>
</evidence>
<evidence type="ECO:0000259" key="4">
    <source>
        <dbReference type="PROSITE" id="PS51186"/>
    </source>
</evidence>
<dbReference type="OrthoDB" id="7305308at2759"/>
<protein>
    <recommendedName>
        <fullName evidence="4">N-acetyltransferase domain-containing protein</fullName>
    </recommendedName>
</protein>
<gene>
    <name evidence="5" type="ORF">CBR_g18695</name>
</gene>
<reference evidence="5 6" key="1">
    <citation type="journal article" date="2018" name="Cell">
        <title>The Chara Genome: Secondary Complexity and Implications for Plant Terrestrialization.</title>
        <authorList>
            <person name="Nishiyama T."/>
            <person name="Sakayama H."/>
            <person name="Vries J.D."/>
            <person name="Buschmann H."/>
            <person name="Saint-Marcoux D."/>
            <person name="Ullrich K.K."/>
            <person name="Haas F.B."/>
            <person name="Vanderstraeten L."/>
            <person name="Becker D."/>
            <person name="Lang D."/>
            <person name="Vosolsobe S."/>
            <person name="Rombauts S."/>
            <person name="Wilhelmsson P.K.I."/>
            <person name="Janitza P."/>
            <person name="Kern R."/>
            <person name="Heyl A."/>
            <person name="Rumpler F."/>
            <person name="Villalobos L.I.A.C."/>
            <person name="Clay J.M."/>
            <person name="Skokan R."/>
            <person name="Toyoda A."/>
            <person name="Suzuki Y."/>
            <person name="Kagoshima H."/>
            <person name="Schijlen E."/>
            <person name="Tajeshwar N."/>
            <person name="Catarino B."/>
            <person name="Hetherington A.J."/>
            <person name="Saltykova A."/>
            <person name="Bonnot C."/>
            <person name="Breuninger H."/>
            <person name="Symeonidi A."/>
            <person name="Radhakrishnan G.V."/>
            <person name="Van Nieuwerburgh F."/>
            <person name="Deforce D."/>
            <person name="Chang C."/>
            <person name="Karol K.G."/>
            <person name="Hedrich R."/>
            <person name="Ulvskov P."/>
            <person name="Glockner G."/>
            <person name="Delwiche C.F."/>
            <person name="Petrasek J."/>
            <person name="Van de Peer Y."/>
            <person name="Friml J."/>
            <person name="Beilby M."/>
            <person name="Dolan L."/>
            <person name="Kohara Y."/>
            <person name="Sugano S."/>
            <person name="Fujiyama A."/>
            <person name="Delaux P.-M."/>
            <person name="Quint M."/>
            <person name="TheiBen G."/>
            <person name="Hagemann M."/>
            <person name="Harholt J."/>
            <person name="Dunand C."/>
            <person name="Zachgo S."/>
            <person name="Langdale J."/>
            <person name="Maumus F."/>
            <person name="Straeten D.V.D."/>
            <person name="Gould S.B."/>
            <person name="Rensing S.A."/>
        </authorList>
    </citation>
    <scope>NUCLEOTIDE SEQUENCE [LARGE SCALE GENOMIC DNA]</scope>
    <source>
        <strain evidence="5 6">S276</strain>
    </source>
</reference>
<dbReference type="CDD" id="cd04301">
    <property type="entry name" value="NAT_SF"/>
    <property type="match status" value="1"/>
</dbReference>
<keyword evidence="1" id="KW-0808">Transferase</keyword>
<keyword evidence="6" id="KW-1185">Reference proteome</keyword>
<name>A0A388KW55_CHABU</name>
<dbReference type="GO" id="GO:0008080">
    <property type="term" value="F:N-acetyltransferase activity"/>
    <property type="evidence" value="ECO:0007669"/>
    <property type="project" value="UniProtKB-ARBA"/>
</dbReference>
<dbReference type="PANTHER" id="PTHR10545">
    <property type="entry name" value="DIAMINE N-ACETYLTRANSFERASE"/>
    <property type="match status" value="1"/>
</dbReference>
<dbReference type="AlphaFoldDB" id="A0A388KW55"/>
<feature type="domain" description="N-acetyltransferase" evidence="4">
    <location>
        <begin position="112"/>
        <end position="262"/>
    </location>
</feature>
<evidence type="ECO:0000256" key="3">
    <source>
        <dbReference type="SAM" id="MobiDB-lite"/>
    </source>
</evidence>
<dbReference type="InterPro" id="IPR051016">
    <property type="entry name" value="Diverse_Substrate_AcTransf"/>
</dbReference>
<keyword evidence="2" id="KW-0012">Acyltransferase</keyword>
<dbReference type="Gene3D" id="3.40.630.30">
    <property type="match status" value="1"/>
</dbReference>
<dbReference type="PANTHER" id="PTHR10545:SF29">
    <property type="entry name" value="GH14572P-RELATED"/>
    <property type="match status" value="1"/>
</dbReference>
<dbReference type="Proteomes" id="UP000265515">
    <property type="component" value="Unassembled WGS sequence"/>
</dbReference>
<feature type="compositionally biased region" description="Gly residues" evidence="3">
    <location>
        <begin position="86"/>
        <end position="103"/>
    </location>
</feature>
<proteinExistence type="predicted"/>
<evidence type="ECO:0000256" key="1">
    <source>
        <dbReference type="ARBA" id="ARBA00022679"/>
    </source>
</evidence>
<dbReference type="EMBL" id="BFEA01000200">
    <property type="protein sequence ID" value="GBG74284.1"/>
    <property type="molecule type" value="Genomic_DNA"/>
</dbReference>
<dbReference type="SUPFAM" id="SSF55729">
    <property type="entry name" value="Acyl-CoA N-acyltransferases (Nat)"/>
    <property type="match status" value="1"/>
</dbReference>
<evidence type="ECO:0000313" key="6">
    <source>
        <dbReference type="Proteomes" id="UP000265515"/>
    </source>
</evidence>
<feature type="region of interest" description="Disordered" evidence="3">
    <location>
        <begin position="257"/>
        <end position="281"/>
    </location>
</feature>
<dbReference type="STRING" id="69332.A0A388KW55"/>
<sequence>MGDSNSAAIAASSARGTHTAYIRVAKTSDAKVVSAIVHSLAEFDNLSHICKATSETMEAAIANKGPCKVTVLLLEIKENASQPGGSVDGGGGEGGDGVHGGNGSQHADMCSADARLCGPRLPDGSGIDEETAVQLHMKDLSQVVDPCRSTFLSSVDPDRVVVGFVLFYPNFSTYLAQQSVHIEDLFIRAPYRGRKFGSMLLTSVAKRAAREGAQRLEWMVLDWNEKAISFYEKLGAKVHSEWRICRLTGDDLAVYASGKPKPTEAPPPRVARIHRSSSMGR</sequence>
<dbReference type="PROSITE" id="PS51186">
    <property type="entry name" value="GNAT"/>
    <property type="match status" value="1"/>
</dbReference>
<organism evidence="5 6">
    <name type="scientific">Chara braunii</name>
    <name type="common">Braun's stonewort</name>
    <dbReference type="NCBI Taxonomy" id="69332"/>
    <lineage>
        <taxon>Eukaryota</taxon>
        <taxon>Viridiplantae</taxon>
        <taxon>Streptophyta</taxon>
        <taxon>Charophyceae</taxon>
        <taxon>Charales</taxon>
        <taxon>Characeae</taxon>
        <taxon>Chara</taxon>
    </lineage>
</organism>